<evidence type="ECO:0000313" key="3">
    <source>
        <dbReference type="EMBL" id="CAG6499333.1"/>
    </source>
</evidence>
<protein>
    <submittedName>
        <fullName evidence="3">Ganglioside-induced differentiation-associated protein 1</fullName>
    </submittedName>
</protein>
<dbReference type="GO" id="GO:0006626">
    <property type="term" value="P:protein targeting to mitochondrion"/>
    <property type="evidence" value="ECO:0007669"/>
    <property type="project" value="TreeGrafter"/>
</dbReference>
<dbReference type="PANTHER" id="PTHR44188">
    <property type="entry name" value="GDAP1, ISOFORM A"/>
    <property type="match status" value="1"/>
</dbReference>
<dbReference type="EMBL" id="HBUE01137692">
    <property type="protein sequence ID" value="CAG6499333.1"/>
    <property type="molecule type" value="Transcribed_RNA"/>
</dbReference>
<feature type="domain" description="GST C-terminal" evidence="2">
    <location>
        <begin position="73"/>
        <end position="215"/>
    </location>
</feature>
<dbReference type="AlphaFoldDB" id="A0A8D8G9V7"/>
<dbReference type="SUPFAM" id="SSF47616">
    <property type="entry name" value="GST C-terminal domain-like"/>
    <property type="match status" value="1"/>
</dbReference>
<reference evidence="3" key="1">
    <citation type="submission" date="2021-05" db="EMBL/GenBank/DDBJ databases">
        <authorList>
            <person name="Alioto T."/>
            <person name="Alioto T."/>
            <person name="Gomez Garrido J."/>
        </authorList>
    </citation>
    <scope>NUCLEOTIDE SEQUENCE</scope>
</reference>
<dbReference type="InterPro" id="IPR010987">
    <property type="entry name" value="Glutathione-S-Trfase_C-like"/>
</dbReference>
<dbReference type="PROSITE" id="PS50405">
    <property type="entry name" value="GST_CTER"/>
    <property type="match status" value="1"/>
</dbReference>
<dbReference type="GO" id="GO:0000266">
    <property type="term" value="P:mitochondrial fission"/>
    <property type="evidence" value="ECO:0007669"/>
    <property type="project" value="TreeGrafter"/>
</dbReference>
<dbReference type="Gene3D" id="1.20.1050.10">
    <property type="match status" value="1"/>
</dbReference>
<organism evidence="3">
    <name type="scientific">Culex pipiens</name>
    <name type="common">House mosquito</name>
    <dbReference type="NCBI Taxonomy" id="7175"/>
    <lineage>
        <taxon>Eukaryota</taxon>
        <taxon>Metazoa</taxon>
        <taxon>Ecdysozoa</taxon>
        <taxon>Arthropoda</taxon>
        <taxon>Hexapoda</taxon>
        <taxon>Insecta</taxon>
        <taxon>Pterygota</taxon>
        <taxon>Neoptera</taxon>
        <taxon>Endopterygota</taxon>
        <taxon>Diptera</taxon>
        <taxon>Nematocera</taxon>
        <taxon>Culicoidea</taxon>
        <taxon>Culicidae</taxon>
        <taxon>Culicinae</taxon>
        <taxon>Culicini</taxon>
        <taxon>Culex</taxon>
        <taxon>Culex</taxon>
    </lineage>
</organism>
<proteinExistence type="inferred from homology"/>
<name>A0A8D8G9V7_CULPI</name>
<dbReference type="PANTHER" id="PTHR44188:SF1">
    <property type="entry name" value="GDAP1, ISOFORM A"/>
    <property type="match status" value="1"/>
</dbReference>
<sequence>MIVPGSGRILDFLEEKFPASKSLRLPLTADKKLASLKTTLDKLPIGVLTVGSFLHPNSVVSPKSPFVQPVRYTILERDESVSSRLRSYAESYPAFSNVLLRKAEFHERKREVLASSQYYGSLLSGIDDFLAEVETLLAKVSTEWIAGDSCTLVDIGLGCLLYRLYVLGLEDRFWTGGKKPALEKYFRRILPSDNFQSTLPTKTTLLKTIWLNTPSTYKAGIAAFSFSSMIIGSTLLKR</sequence>
<evidence type="ECO:0000259" key="2">
    <source>
        <dbReference type="PROSITE" id="PS50405"/>
    </source>
</evidence>
<dbReference type="GO" id="GO:0005741">
    <property type="term" value="C:mitochondrial outer membrane"/>
    <property type="evidence" value="ECO:0007669"/>
    <property type="project" value="TreeGrafter"/>
</dbReference>
<dbReference type="Pfam" id="PF13410">
    <property type="entry name" value="GST_C_2"/>
    <property type="match status" value="1"/>
</dbReference>
<dbReference type="InterPro" id="IPR036282">
    <property type="entry name" value="Glutathione-S-Trfase_C_sf"/>
</dbReference>
<dbReference type="GO" id="GO:0008053">
    <property type="term" value="P:mitochondrial fusion"/>
    <property type="evidence" value="ECO:0007669"/>
    <property type="project" value="TreeGrafter"/>
</dbReference>
<accession>A0A8D8G9V7</accession>
<evidence type="ECO:0000256" key="1">
    <source>
        <dbReference type="ARBA" id="ARBA00007409"/>
    </source>
</evidence>
<comment type="similarity">
    <text evidence="1">Belongs to the GST superfamily.</text>
</comment>